<dbReference type="RefSeq" id="WP_052570181.1">
    <property type="nucleotide sequence ID" value="NZ_CP009498.1"/>
</dbReference>
<evidence type="ECO:0000313" key="3">
    <source>
        <dbReference type="EMBL" id="AKL97811.1"/>
    </source>
</evidence>
<keyword evidence="4" id="KW-1185">Reference proteome</keyword>
<dbReference type="Proteomes" id="UP000035337">
    <property type="component" value="Chromosome"/>
</dbReference>
<proteinExistence type="predicted"/>
<keyword evidence="1" id="KW-1133">Transmembrane helix</keyword>
<feature type="transmembrane region" description="Helical" evidence="1">
    <location>
        <begin position="21"/>
        <end position="39"/>
    </location>
</feature>
<accession>A0A0G3WGK2</accession>
<keyword evidence="1" id="KW-0472">Membrane</keyword>
<protein>
    <recommendedName>
        <fullName evidence="2">TadE-like domain-containing protein</fullName>
    </recommendedName>
</protein>
<dbReference type="STRING" id="1408281.Epro_0432"/>
<organism evidence="3 4">
    <name type="scientific">Endomicrobium proavitum</name>
    <dbReference type="NCBI Taxonomy" id="1408281"/>
    <lineage>
        <taxon>Bacteria</taxon>
        <taxon>Pseudomonadati</taxon>
        <taxon>Elusimicrobiota</taxon>
        <taxon>Endomicrobiia</taxon>
        <taxon>Endomicrobiales</taxon>
        <taxon>Endomicrobiaceae</taxon>
        <taxon>Endomicrobium</taxon>
    </lineage>
</organism>
<dbReference type="Pfam" id="PF07811">
    <property type="entry name" value="TadE"/>
    <property type="match status" value="1"/>
</dbReference>
<reference evidence="3 4" key="1">
    <citation type="submission" date="2014-09" db="EMBL/GenBank/DDBJ databases">
        <title>Complete genome sequence of Endomicrobium proavitum.</title>
        <authorList>
            <person name="Zheng H."/>
        </authorList>
    </citation>
    <scope>NUCLEOTIDE SEQUENCE [LARGE SCALE GENOMIC DNA]</scope>
    <source>
        <strain evidence="3 4">Rsa215</strain>
    </source>
</reference>
<evidence type="ECO:0000259" key="2">
    <source>
        <dbReference type="Pfam" id="PF07811"/>
    </source>
</evidence>
<name>A0A0G3WGK2_9BACT</name>
<feature type="domain" description="TadE-like" evidence="2">
    <location>
        <begin position="15"/>
        <end position="55"/>
    </location>
</feature>
<dbReference type="EMBL" id="CP009498">
    <property type="protein sequence ID" value="AKL97811.1"/>
    <property type="molecule type" value="Genomic_DNA"/>
</dbReference>
<sequence>MKRFKNSKPALRSKGQSLVEAALFMPLIVFFLFAVVWFARVALTWQQLTGAARYGTDLLVYTRYSEDTIKGFIINYLCHSSNIGRTLDREKLNVVVKANDSQKLDYSLSLDNIANFSPTELVKLKDSLLAVNLKKSYVELVYTYKIPPILKFTGRENIEIKARSEILSGTGSSSETKRAN</sequence>
<dbReference type="InterPro" id="IPR012495">
    <property type="entry name" value="TadE-like_dom"/>
</dbReference>
<evidence type="ECO:0000256" key="1">
    <source>
        <dbReference type="SAM" id="Phobius"/>
    </source>
</evidence>
<dbReference type="AlphaFoldDB" id="A0A0G3WGK2"/>
<keyword evidence="1" id="KW-0812">Transmembrane</keyword>
<gene>
    <name evidence="3" type="ORF">Epro_0432</name>
</gene>
<dbReference type="KEGG" id="epo:Epro_0432"/>
<evidence type="ECO:0000313" key="4">
    <source>
        <dbReference type="Proteomes" id="UP000035337"/>
    </source>
</evidence>